<protein>
    <submittedName>
        <fullName evidence="2">Uncharacterized protein</fullName>
    </submittedName>
</protein>
<reference evidence="2" key="1">
    <citation type="submission" date="2021-01" db="EMBL/GenBank/DDBJ databases">
        <title>Chromosome-level genome assembly of a human fungal pathogen reveals clustering of transcriptionally co-regulated genes.</title>
        <authorList>
            <person name="Voorhies M."/>
            <person name="Cohen S."/>
            <person name="Shea T.P."/>
            <person name="Petrus S."/>
            <person name="Munoz J.F."/>
            <person name="Poplawski S."/>
            <person name="Goldman W.E."/>
            <person name="Michael T."/>
            <person name="Cuomo C.A."/>
            <person name="Sil A."/>
            <person name="Beyhan S."/>
        </authorList>
    </citation>
    <scope>NUCLEOTIDE SEQUENCE</scope>
    <source>
        <strain evidence="2">H88</strain>
    </source>
</reference>
<keyword evidence="1" id="KW-1133">Transmembrane helix</keyword>
<name>A0A8A1LNW1_AJEC8</name>
<evidence type="ECO:0000256" key="1">
    <source>
        <dbReference type="SAM" id="Phobius"/>
    </source>
</evidence>
<accession>A0A8A1LNW1</accession>
<gene>
    <name evidence="2" type="ORF">I7I53_02437</name>
</gene>
<dbReference type="EMBL" id="CP069104">
    <property type="protein sequence ID" value="QSS54775.1"/>
    <property type="molecule type" value="Genomic_DNA"/>
</dbReference>
<proteinExistence type="predicted"/>
<dbReference type="Proteomes" id="UP000663419">
    <property type="component" value="Chromosome 3"/>
</dbReference>
<sequence length="96" mass="11049">MIKFNNPPLHQTCWRAGLFTVMIFHANIISNVTSFIVVIVFFSLRETTLFAMIELCIGRPLPLGATYYQGARYPYGPYRVQNISPYRMIKNDSISL</sequence>
<evidence type="ECO:0000313" key="2">
    <source>
        <dbReference type="EMBL" id="QSS54775.1"/>
    </source>
</evidence>
<feature type="transmembrane region" description="Helical" evidence="1">
    <location>
        <begin position="16"/>
        <end position="42"/>
    </location>
</feature>
<evidence type="ECO:0000313" key="3">
    <source>
        <dbReference type="Proteomes" id="UP000663419"/>
    </source>
</evidence>
<dbReference type="AlphaFoldDB" id="A0A8A1LNW1"/>
<organism evidence="2 3">
    <name type="scientific">Ajellomyces capsulatus (strain H88)</name>
    <name type="common">Darling's disease fungus</name>
    <name type="synonym">Histoplasma capsulatum</name>
    <dbReference type="NCBI Taxonomy" id="544711"/>
    <lineage>
        <taxon>Eukaryota</taxon>
        <taxon>Fungi</taxon>
        <taxon>Dikarya</taxon>
        <taxon>Ascomycota</taxon>
        <taxon>Pezizomycotina</taxon>
        <taxon>Eurotiomycetes</taxon>
        <taxon>Eurotiomycetidae</taxon>
        <taxon>Onygenales</taxon>
        <taxon>Ajellomycetaceae</taxon>
        <taxon>Histoplasma</taxon>
    </lineage>
</organism>
<keyword evidence="1" id="KW-0472">Membrane</keyword>
<dbReference type="VEuPathDB" id="FungiDB:I7I53_02437"/>
<keyword evidence="1" id="KW-0812">Transmembrane</keyword>